<evidence type="ECO:0000256" key="8">
    <source>
        <dbReference type="PROSITE-ProRule" id="PRU00108"/>
    </source>
</evidence>
<protein>
    <recommendedName>
        <fullName evidence="10">Homeobox-leucine zipper protein</fullName>
    </recommendedName>
    <alternativeName>
        <fullName evidence="10">HD-ZIP protein</fullName>
    </alternativeName>
    <alternativeName>
        <fullName evidence="10">Homeodomain transcription factor</fullName>
    </alternativeName>
</protein>
<feature type="region of interest" description="Disordered" evidence="12">
    <location>
        <begin position="209"/>
        <end position="242"/>
    </location>
</feature>
<gene>
    <name evidence="14" type="ORF">Taro_042631</name>
</gene>
<comment type="function">
    <text evidence="10">Transcription factor.</text>
</comment>
<dbReference type="PROSITE" id="PS00027">
    <property type="entry name" value="HOMEOBOX_1"/>
    <property type="match status" value="1"/>
</dbReference>
<dbReference type="Pfam" id="PF00046">
    <property type="entry name" value="Homeodomain"/>
    <property type="match status" value="1"/>
</dbReference>
<keyword evidence="2 10" id="KW-0805">Transcription regulation</keyword>
<dbReference type="InterPro" id="IPR003106">
    <property type="entry name" value="Leu_zip_homeo"/>
</dbReference>
<proteinExistence type="inferred from homology"/>
<dbReference type="GO" id="GO:0043565">
    <property type="term" value="F:sequence-specific DNA binding"/>
    <property type="evidence" value="ECO:0007669"/>
    <property type="project" value="InterPro"/>
</dbReference>
<keyword evidence="3 8" id="KW-0238">DNA-binding</keyword>
<dbReference type="EMBL" id="NMUH01004464">
    <property type="protein sequence ID" value="MQM09753.1"/>
    <property type="molecule type" value="Genomic_DNA"/>
</dbReference>
<sequence>MMATLMLQLTPGSPRATAALPIGPLVPVMPAENPKRTSGCLRPSPFRDEDDVYAEYISSGYSHPTKDASFKQVPGAGSMEANHNLLAMPLSEGKIGENNIGSEKIRSDHGGRSKRRFSDEQVRSLECMFEAETMLEPRKKAQLAEKLGLQARQVAVWFQNRRARWKSKQLEREYGALQADHDALLSSFESLKREKQSLAAQLQRLTEFLEMEEESSNKGSSGGGNSERKEERDPSSRFPMEGPVEREQMGFAEVLIGCSTAGLQQEAGLRASERIISGPAEGECCFDAPGSLSGQSRGTSTDWWELWPLN</sequence>
<dbReference type="Proteomes" id="UP000652761">
    <property type="component" value="Unassembled WGS sequence"/>
</dbReference>
<keyword evidence="15" id="KW-1185">Reference proteome</keyword>
<evidence type="ECO:0000313" key="14">
    <source>
        <dbReference type="EMBL" id="MQM09753.1"/>
    </source>
</evidence>
<evidence type="ECO:0000256" key="9">
    <source>
        <dbReference type="RuleBase" id="RU000682"/>
    </source>
</evidence>
<dbReference type="InterPro" id="IPR001356">
    <property type="entry name" value="HD"/>
</dbReference>
<dbReference type="GO" id="GO:0000981">
    <property type="term" value="F:DNA-binding transcription factor activity, RNA polymerase II-specific"/>
    <property type="evidence" value="ECO:0007669"/>
    <property type="project" value="UniProtKB-UniRule"/>
</dbReference>
<comment type="similarity">
    <text evidence="7 10">Belongs to the HD-ZIP homeobox family. Class I subfamily.</text>
</comment>
<evidence type="ECO:0000256" key="10">
    <source>
        <dbReference type="RuleBase" id="RU369038"/>
    </source>
</evidence>
<evidence type="ECO:0000256" key="3">
    <source>
        <dbReference type="ARBA" id="ARBA00023125"/>
    </source>
</evidence>
<dbReference type="PRINTS" id="PR00031">
    <property type="entry name" value="HTHREPRESSR"/>
</dbReference>
<feature type="coiled-coil region" evidence="11">
    <location>
        <begin position="160"/>
        <end position="208"/>
    </location>
</feature>
<dbReference type="InterPro" id="IPR017970">
    <property type="entry name" value="Homeobox_CS"/>
</dbReference>
<keyword evidence="11" id="KW-0175">Coiled coil</keyword>
<dbReference type="InterPro" id="IPR009057">
    <property type="entry name" value="Homeodomain-like_sf"/>
</dbReference>
<accession>A0A843WEF4</accession>
<evidence type="ECO:0000259" key="13">
    <source>
        <dbReference type="PROSITE" id="PS50071"/>
    </source>
</evidence>
<dbReference type="PROSITE" id="PS50071">
    <property type="entry name" value="HOMEOBOX_2"/>
    <property type="match status" value="1"/>
</dbReference>
<evidence type="ECO:0000256" key="5">
    <source>
        <dbReference type="ARBA" id="ARBA00023163"/>
    </source>
</evidence>
<evidence type="ECO:0000256" key="4">
    <source>
        <dbReference type="ARBA" id="ARBA00023155"/>
    </source>
</evidence>
<keyword evidence="5 10" id="KW-0804">Transcription</keyword>
<organism evidence="14 15">
    <name type="scientific">Colocasia esculenta</name>
    <name type="common">Wild taro</name>
    <name type="synonym">Arum esculentum</name>
    <dbReference type="NCBI Taxonomy" id="4460"/>
    <lineage>
        <taxon>Eukaryota</taxon>
        <taxon>Viridiplantae</taxon>
        <taxon>Streptophyta</taxon>
        <taxon>Embryophyta</taxon>
        <taxon>Tracheophyta</taxon>
        <taxon>Spermatophyta</taxon>
        <taxon>Magnoliopsida</taxon>
        <taxon>Liliopsida</taxon>
        <taxon>Araceae</taxon>
        <taxon>Aroideae</taxon>
        <taxon>Colocasieae</taxon>
        <taxon>Colocasia</taxon>
    </lineage>
</organism>
<dbReference type="AlphaFoldDB" id="A0A843WEF4"/>
<evidence type="ECO:0000256" key="6">
    <source>
        <dbReference type="ARBA" id="ARBA00023242"/>
    </source>
</evidence>
<comment type="subcellular location">
    <subcellularLocation>
        <location evidence="1 8 9">Nucleus</location>
    </subcellularLocation>
</comment>
<dbReference type="PANTHER" id="PTHR24326">
    <property type="entry name" value="HOMEOBOX-LEUCINE ZIPPER PROTEIN"/>
    <property type="match status" value="1"/>
</dbReference>
<dbReference type="InterPro" id="IPR000047">
    <property type="entry name" value="HTH_motif"/>
</dbReference>
<name>A0A843WEF4_COLES</name>
<dbReference type="GO" id="GO:0045893">
    <property type="term" value="P:positive regulation of DNA-templated transcription"/>
    <property type="evidence" value="ECO:0007669"/>
    <property type="project" value="TreeGrafter"/>
</dbReference>
<dbReference type="GO" id="GO:0005634">
    <property type="term" value="C:nucleus"/>
    <property type="evidence" value="ECO:0007669"/>
    <property type="project" value="UniProtKB-SubCell"/>
</dbReference>
<evidence type="ECO:0000256" key="7">
    <source>
        <dbReference type="ARBA" id="ARBA00025748"/>
    </source>
</evidence>
<dbReference type="SUPFAM" id="SSF46689">
    <property type="entry name" value="Homeodomain-like"/>
    <property type="match status" value="1"/>
</dbReference>
<dbReference type="Gene3D" id="1.10.10.60">
    <property type="entry name" value="Homeodomain-like"/>
    <property type="match status" value="1"/>
</dbReference>
<evidence type="ECO:0000313" key="15">
    <source>
        <dbReference type="Proteomes" id="UP000652761"/>
    </source>
</evidence>
<keyword evidence="6 8" id="KW-0539">Nucleus</keyword>
<feature type="compositionally biased region" description="Basic and acidic residues" evidence="12">
    <location>
        <begin position="226"/>
        <end position="235"/>
    </location>
</feature>
<feature type="domain" description="Homeobox" evidence="13">
    <location>
        <begin position="108"/>
        <end position="168"/>
    </location>
</feature>
<comment type="caution">
    <text evidence="14">The sequence shown here is derived from an EMBL/GenBank/DDBJ whole genome shotgun (WGS) entry which is preliminary data.</text>
</comment>
<dbReference type="Pfam" id="PF02183">
    <property type="entry name" value="HALZ"/>
    <property type="match status" value="1"/>
</dbReference>
<dbReference type="OrthoDB" id="6159439at2759"/>
<evidence type="ECO:0000256" key="1">
    <source>
        <dbReference type="ARBA" id="ARBA00004123"/>
    </source>
</evidence>
<keyword evidence="4 8" id="KW-0371">Homeobox</keyword>
<feature type="region of interest" description="Disordered" evidence="12">
    <location>
        <begin position="97"/>
        <end position="117"/>
    </location>
</feature>
<evidence type="ECO:0000256" key="12">
    <source>
        <dbReference type="SAM" id="MobiDB-lite"/>
    </source>
</evidence>
<reference evidence="14" key="1">
    <citation type="submission" date="2017-07" db="EMBL/GenBank/DDBJ databases">
        <title>Taro Niue Genome Assembly and Annotation.</title>
        <authorList>
            <person name="Atibalentja N."/>
            <person name="Keating K."/>
            <person name="Fields C.J."/>
        </authorList>
    </citation>
    <scope>NUCLEOTIDE SEQUENCE</scope>
    <source>
        <strain evidence="14">Niue_2</strain>
        <tissue evidence="14">Leaf</tissue>
    </source>
</reference>
<dbReference type="CDD" id="cd00086">
    <property type="entry name" value="homeodomain"/>
    <property type="match status" value="1"/>
</dbReference>
<evidence type="ECO:0000256" key="11">
    <source>
        <dbReference type="SAM" id="Coils"/>
    </source>
</evidence>
<feature type="compositionally biased region" description="Basic and acidic residues" evidence="12">
    <location>
        <begin position="103"/>
        <end position="117"/>
    </location>
</feature>
<dbReference type="SMART" id="SM00389">
    <property type="entry name" value="HOX"/>
    <property type="match status" value="1"/>
</dbReference>
<dbReference type="PANTHER" id="PTHR24326:SF122">
    <property type="entry name" value="HOMEOBOX-LEUCINE ZIPPER PROTEIN HOX6"/>
    <property type="match status" value="1"/>
</dbReference>
<feature type="DNA-binding region" description="Homeobox" evidence="8">
    <location>
        <begin position="110"/>
        <end position="169"/>
    </location>
</feature>
<dbReference type="InterPro" id="IPR045224">
    <property type="entry name" value="HDZip_class_I_plant"/>
</dbReference>
<evidence type="ECO:0000256" key="2">
    <source>
        <dbReference type="ARBA" id="ARBA00023015"/>
    </source>
</evidence>